<accession>A0AAE6JK68</accession>
<dbReference type="InterPro" id="IPR036249">
    <property type="entry name" value="Thioredoxin-like_sf"/>
</dbReference>
<organism evidence="7 9">
    <name type="scientific">Mucilaginibacter rubeus</name>
    <dbReference type="NCBI Taxonomy" id="2027860"/>
    <lineage>
        <taxon>Bacteria</taxon>
        <taxon>Pseudomonadati</taxon>
        <taxon>Bacteroidota</taxon>
        <taxon>Sphingobacteriia</taxon>
        <taxon>Sphingobacteriales</taxon>
        <taxon>Sphingobacteriaceae</taxon>
        <taxon>Mucilaginibacter</taxon>
    </lineage>
</organism>
<dbReference type="InterPro" id="IPR050553">
    <property type="entry name" value="Thioredoxin_ResA/DsbE_sf"/>
</dbReference>
<keyword evidence="3" id="KW-1015">Disulfide bond</keyword>
<evidence type="ECO:0000313" key="7">
    <source>
        <dbReference type="EMBL" id="QEM06893.1"/>
    </source>
</evidence>
<sequence>MKKIFALLLSACCFSASAQQTLKPGDIIPAIVIKPIINAPALQVNLADSTKAPFYILNFWGTWCSPCIPEMDALAKLQKANESKIRVIAISNEPAERLKKYLAKKPSTLWLASDTSYFLYKAFGFSSVGQCAIINSRHQIMALVKTDSVNQRLINKLMAGKSIESSAEVKEAPINNSKDIFGVDSTINESFTIRSYMKGQQSMGRHYLNAPYNGRRVSYINVCADALFKDAFDITSSKQIVYEIDEKSLCDFDNKNSLYCFDLLVKPEDKDSLSSIMQKKLLTSLPIKARISEKLIPVYVLRVNPDQKLAFQVSTQNKSMISFSGEGYNGTSVSLANFANDYLSNDLDRPVVDETGLKEKYDIKTTVDLRTQEGVVQSVNRLGLILDKAERKMKVLVFYK</sequence>
<comment type="subcellular location">
    <subcellularLocation>
        <location evidence="1">Cell envelope</location>
    </subcellularLocation>
</comment>
<evidence type="ECO:0000313" key="9">
    <source>
        <dbReference type="Proteomes" id="UP000250557"/>
    </source>
</evidence>
<protein>
    <submittedName>
        <fullName evidence="7">DUF3738 domain-containing protein</fullName>
    </submittedName>
</protein>
<dbReference type="PANTHER" id="PTHR42852">
    <property type="entry name" value="THIOL:DISULFIDE INTERCHANGE PROTEIN DSBE"/>
    <property type="match status" value="1"/>
</dbReference>
<evidence type="ECO:0000256" key="5">
    <source>
        <dbReference type="SAM" id="SignalP"/>
    </source>
</evidence>
<dbReference type="InterPro" id="IPR000866">
    <property type="entry name" value="AhpC/TSA"/>
</dbReference>
<dbReference type="Gene3D" id="3.40.30.10">
    <property type="entry name" value="Glutaredoxin"/>
    <property type="match status" value="1"/>
</dbReference>
<dbReference type="Proteomes" id="UP000663940">
    <property type="component" value="Chromosome"/>
</dbReference>
<dbReference type="RefSeq" id="WP_112653152.1">
    <property type="nucleotide sequence ID" value="NZ_CP043451.1"/>
</dbReference>
<reference evidence="7 9" key="1">
    <citation type="submission" date="2019-08" db="EMBL/GenBank/DDBJ databases">
        <title>Comparative genome analysis confer to the adaptation heavy metal polluted environment.</title>
        <authorList>
            <person name="Li Y."/>
        </authorList>
    </citation>
    <scope>NUCLEOTIDE SEQUENCE [LARGE SCALE GENOMIC DNA]</scope>
    <source>
        <strain evidence="7 9">P2</strain>
    </source>
</reference>
<keyword evidence="5" id="KW-0732">Signal</keyword>
<dbReference type="AlphaFoldDB" id="A0AAE6JK68"/>
<dbReference type="InterPro" id="IPR013766">
    <property type="entry name" value="Thioredoxin_domain"/>
</dbReference>
<dbReference type="SUPFAM" id="SSF52833">
    <property type="entry name" value="Thioredoxin-like"/>
    <property type="match status" value="1"/>
</dbReference>
<dbReference type="Pfam" id="PF12543">
    <property type="entry name" value="DUF3738"/>
    <property type="match status" value="1"/>
</dbReference>
<evidence type="ECO:0000256" key="2">
    <source>
        <dbReference type="ARBA" id="ARBA00022748"/>
    </source>
</evidence>
<dbReference type="GO" id="GO:0017004">
    <property type="term" value="P:cytochrome complex assembly"/>
    <property type="evidence" value="ECO:0007669"/>
    <property type="project" value="UniProtKB-KW"/>
</dbReference>
<dbReference type="CDD" id="cd02966">
    <property type="entry name" value="TlpA_like_family"/>
    <property type="match status" value="1"/>
</dbReference>
<evidence type="ECO:0000259" key="6">
    <source>
        <dbReference type="PROSITE" id="PS51352"/>
    </source>
</evidence>
<evidence type="ECO:0000313" key="8">
    <source>
        <dbReference type="EMBL" id="QTE50570.1"/>
    </source>
</evidence>
<feature type="signal peptide" evidence="5">
    <location>
        <begin position="1"/>
        <end position="18"/>
    </location>
</feature>
<dbReference type="Pfam" id="PF00578">
    <property type="entry name" value="AhpC-TSA"/>
    <property type="match status" value="1"/>
</dbReference>
<evidence type="ECO:0000313" key="10">
    <source>
        <dbReference type="Proteomes" id="UP000663940"/>
    </source>
</evidence>
<feature type="chain" id="PRO_5041913307" evidence="5">
    <location>
        <begin position="19"/>
        <end position="400"/>
    </location>
</feature>
<keyword evidence="2" id="KW-0201">Cytochrome c-type biogenesis</keyword>
<gene>
    <name evidence="7" type="ORF">DIU31_026555</name>
    <name evidence="8" type="ORF">J3L21_00865</name>
</gene>
<dbReference type="GO" id="GO:0016209">
    <property type="term" value="F:antioxidant activity"/>
    <property type="evidence" value="ECO:0007669"/>
    <property type="project" value="InterPro"/>
</dbReference>
<keyword evidence="4" id="KW-0676">Redox-active center</keyword>
<feature type="domain" description="Thioredoxin" evidence="6">
    <location>
        <begin position="22"/>
        <end position="159"/>
    </location>
</feature>
<dbReference type="EMBL" id="CP043451">
    <property type="protein sequence ID" value="QEM06893.1"/>
    <property type="molecule type" value="Genomic_DNA"/>
</dbReference>
<dbReference type="PROSITE" id="PS51352">
    <property type="entry name" value="THIOREDOXIN_2"/>
    <property type="match status" value="1"/>
</dbReference>
<proteinExistence type="predicted"/>
<evidence type="ECO:0000256" key="3">
    <source>
        <dbReference type="ARBA" id="ARBA00023157"/>
    </source>
</evidence>
<dbReference type="InterPro" id="IPR017801">
    <property type="entry name" value="DUF3738"/>
</dbReference>
<dbReference type="PANTHER" id="PTHR42852:SF6">
    <property type="entry name" value="THIOL:DISULFIDE INTERCHANGE PROTEIN DSBE"/>
    <property type="match status" value="1"/>
</dbReference>
<dbReference type="Proteomes" id="UP000250557">
    <property type="component" value="Chromosome"/>
</dbReference>
<dbReference type="GO" id="GO:0030313">
    <property type="term" value="C:cell envelope"/>
    <property type="evidence" value="ECO:0007669"/>
    <property type="project" value="UniProtKB-SubCell"/>
</dbReference>
<evidence type="ECO:0000256" key="1">
    <source>
        <dbReference type="ARBA" id="ARBA00004196"/>
    </source>
</evidence>
<evidence type="ECO:0000256" key="4">
    <source>
        <dbReference type="ARBA" id="ARBA00023284"/>
    </source>
</evidence>
<dbReference type="GO" id="GO:0016491">
    <property type="term" value="F:oxidoreductase activity"/>
    <property type="evidence" value="ECO:0007669"/>
    <property type="project" value="InterPro"/>
</dbReference>
<dbReference type="EMBL" id="CP071880">
    <property type="protein sequence ID" value="QTE50570.1"/>
    <property type="molecule type" value="Genomic_DNA"/>
</dbReference>
<reference evidence="8 10" key="2">
    <citation type="submission" date="2021-03" db="EMBL/GenBank/DDBJ databases">
        <title>Mucilaginibacter strains isolated from gold and copper mining confer multi heavy-metal resistance.</title>
        <authorList>
            <person name="Li Y."/>
        </authorList>
    </citation>
    <scope>NUCLEOTIDE SEQUENCE [LARGE SCALE GENOMIC DNA]</scope>
    <source>
        <strain evidence="8 10">P2-4</strain>
    </source>
</reference>
<keyword evidence="10" id="KW-1185">Reference proteome</keyword>
<name>A0AAE6JK68_9SPHI</name>